<evidence type="ECO:0000259" key="6">
    <source>
        <dbReference type="Pfam" id="PF01061"/>
    </source>
</evidence>
<evidence type="ECO:0000256" key="4">
    <source>
        <dbReference type="ARBA" id="ARBA00023136"/>
    </source>
</evidence>
<keyword evidence="2 5" id="KW-0812">Transmembrane</keyword>
<feature type="transmembrane region" description="Helical" evidence="5">
    <location>
        <begin position="58"/>
        <end position="79"/>
    </location>
</feature>
<dbReference type="PANTHER" id="PTHR43229:SF2">
    <property type="entry name" value="NODULATION PROTEIN J"/>
    <property type="match status" value="1"/>
</dbReference>
<proteinExistence type="predicted"/>
<comment type="subcellular location">
    <subcellularLocation>
        <location evidence="1">Membrane</location>
        <topology evidence="1">Multi-pass membrane protein</topology>
    </subcellularLocation>
</comment>
<feature type="transmembrane region" description="Helical" evidence="5">
    <location>
        <begin position="168"/>
        <end position="186"/>
    </location>
</feature>
<dbReference type="PANTHER" id="PTHR43229">
    <property type="entry name" value="NODULATION PROTEIN J"/>
    <property type="match status" value="1"/>
</dbReference>
<evidence type="ECO:0000313" key="8">
    <source>
        <dbReference type="Proteomes" id="UP000000628"/>
    </source>
</evidence>
<sequence>MNGLYDPIKTALKISKVSSPELTNSSTAVTSLIFVPLFEVILLVAITASVGSVDLISVAYSAIVLALGLTIITGTVGQVTRDRNLGVLNEMLIYRFYYAPYWLSKVCVSAILGLVVAMLSSVVVFAMAAENNASSLFSILAFLPFVAFCASLAAIGVSTLSIGLRDPYFVSNIVQGLLPLTAGVVVPLSSYPTVLQSIAYVLPFTGAIEAMRGLASGQHFSAVSVFLMRELVVCGGWLLVGVLTSATVVRAIREGRRREDIW</sequence>
<dbReference type="STRING" id="471856.Jden_0230"/>
<keyword evidence="8" id="KW-1185">Reference proteome</keyword>
<dbReference type="EMBL" id="CP001706">
    <property type="protein sequence ID" value="ACV07904.1"/>
    <property type="molecule type" value="Genomic_DNA"/>
</dbReference>
<dbReference type="RefSeq" id="WP_015770533.1">
    <property type="nucleotide sequence ID" value="NC_013174.1"/>
</dbReference>
<dbReference type="HOGENOM" id="CLU_092056_0_0_11"/>
<gene>
    <name evidence="7" type="ordered locus">Jden_0230</name>
</gene>
<dbReference type="GO" id="GO:0016020">
    <property type="term" value="C:membrane"/>
    <property type="evidence" value="ECO:0007669"/>
    <property type="project" value="UniProtKB-SubCell"/>
</dbReference>
<dbReference type="InterPro" id="IPR013525">
    <property type="entry name" value="ABC2_TM"/>
</dbReference>
<feature type="transmembrane region" description="Helical" evidence="5">
    <location>
        <begin position="99"/>
        <end position="127"/>
    </location>
</feature>
<evidence type="ECO:0000313" key="7">
    <source>
        <dbReference type="EMBL" id="ACV07904.1"/>
    </source>
</evidence>
<reference evidence="7 8" key="1">
    <citation type="journal article" date="2009" name="Stand. Genomic Sci.">
        <title>Complete genome sequence of Jonesia denitrificans type strain (Prevot 55134).</title>
        <authorList>
            <person name="Pukall R."/>
            <person name="Gehrich-Schroter G."/>
            <person name="Lapidus A."/>
            <person name="Nolan M."/>
            <person name="Glavina Del Rio T."/>
            <person name="Lucas S."/>
            <person name="Chen F."/>
            <person name="Tice H."/>
            <person name="Pitluck S."/>
            <person name="Cheng J.F."/>
            <person name="Copeland A."/>
            <person name="Saunders E."/>
            <person name="Brettin T."/>
            <person name="Detter J.C."/>
            <person name="Bruce D."/>
            <person name="Goodwin L."/>
            <person name="Pati A."/>
            <person name="Ivanova N."/>
            <person name="Mavromatis K."/>
            <person name="Ovchinnikova G."/>
            <person name="Chen A."/>
            <person name="Palaniappan K."/>
            <person name="Land M."/>
            <person name="Hauser L."/>
            <person name="Chang Y.J."/>
            <person name="Jeffries C.D."/>
            <person name="Chain P."/>
            <person name="Goker M."/>
            <person name="Bristow J."/>
            <person name="Eisen J.A."/>
            <person name="Markowitz V."/>
            <person name="Hugenholtz P."/>
            <person name="Kyrpides N.C."/>
            <person name="Klenk H.P."/>
            <person name="Han C."/>
        </authorList>
    </citation>
    <scope>NUCLEOTIDE SEQUENCE [LARGE SCALE GENOMIC DNA]</scope>
    <source>
        <strain evidence="8">ATCC 14870 / DSM 20603 / BCRC 15368 / CIP 55.134 / JCM 11481 / NBRC 15587 / NCTC 10816 / Prevot 55134</strain>
    </source>
</reference>
<feature type="transmembrane region" description="Helical" evidence="5">
    <location>
        <begin position="28"/>
        <end position="46"/>
    </location>
</feature>
<dbReference type="InterPro" id="IPR051784">
    <property type="entry name" value="Nod_factor_ABC_transporter"/>
</dbReference>
<evidence type="ECO:0000256" key="3">
    <source>
        <dbReference type="ARBA" id="ARBA00022989"/>
    </source>
</evidence>
<dbReference type="eggNOG" id="COG0842">
    <property type="taxonomic scope" value="Bacteria"/>
</dbReference>
<evidence type="ECO:0000256" key="5">
    <source>
        <dbReference type="SAM" id="Phobius"/>
    </source>
</evidence>
<evidence type="ECO:0000256" key="1">
    <source>
        <dbReference type="ARBA" id="ARBA00004141"/>
    </source>
</evidence>
<feature type="domain" description="ABC-2 type transporter transmembrane" evidence="6">
    <location>
        <begin position="32"/>
        <end position="213"/>
    </location>
</feature>
<accession>C7QYQ7</accession>
<protein>
    <submittedName>
        <fullName evidence="7">ABC-2 type transporter</fullName>
    </submittedName>
</protein>
<name>C7QYQ7_JONDD</name>
<feature type="transmembrane region" description="Helical" evidence="5">
    <location>
        <begin position="227"/>
        <end position="249"/>
    </location>
</feature>
<dbReference type="Pfam" id="PF01061">
    <property type="entry name" value="ABC2_membrane"/>
    <property type="match status" value="1"/>
</dbReference>
<keyword evidence="4 5" id="KW-0472">Membrane</keyword>
<dbReference type="Proteomes" id="UP000000628">
    <property type="component" value="Chromosome"/>
</dbReference>
<organism evidence="7 8">
    <name type="scientific">Jonesia denitrificans (strain ATCC 14870 / DSM 20603 / BCRC 15368 / CIP 55.134 / JCM 11481 / NBRC 15587 / NCTC 10816 / Prevot 55134)</name>
    <name type="common">Listeria denitrificans</name>
    <dbReference type="NCBI Taxonomy" id="471856"/>
    <lineage>
        <taxon>Bacteria</taxon>
        <taxon>Bacillati</taxon>
        <taxon>Actinomycetota</taxon>
        <taxon>Actinomycetes</taxon>
        <taxon>Micrococcales</taxon>
        <taxon>Jonesiaceae</taxon>
        <taxon>Jonesia</taxon>
    </lineage>
</organism>
<dbReference type="KEGG" id="jde:Jden_0230"/>
<keyword evidence="3 5" id="KW-1133">Transmembrane helix</keyword>
<feature type="transmembrane region" description="Helical" evidence="5">
    <location>
        <begin position="139"/>
        <end position="162"/>
    </location>
</feature>
<dbReference type="AlphaFoldDB" id="C7QYQ7"/>
<dbReference type="GO" id="GO:0140359">
    <property type="term" value="F:ABC-type transporter activity"/>
    <property type="evidence" value="ECO:0007669"/>
    <property type="project" value="InterPro"/>
</dbReference>
<evidence type="ECO:0000256" key="2">
    <source>
        <dbReference type="ARBA" id="ARBA00022692"/>
    </source>
</evidence>